<feature type="domain" description="AMP-binding enzyme C-terminal" evidence="4">
    <location>
        <begin position="408"/>
        <end position="475"/>
    </location>
</feature>
<dbReference type="Pfam" id="PF13193">
    <property type="entry name" value="AMP-binding_C"/>
    <property type="match status" value="1"/>
</dbReference>
<dbReference type="PANTHER" id="PTHR43201">
    <property type="entry name" value="ACYL-COA SYNTHETASE"/>
    <property type="match status" value="1"/>
</dbReference>
<dbReference type="Gene3D" id="3.30.300.30">
    <property type="match status" value="1"/>
</dbReference>
<evidence type="ECO:0000256" key="2">
    <source>
        <dbReference type="ARBA" id="ARBA00022598"/>
    </source>
</evidence>
<dbReference type="EMBL" id="BOQE01000001">
    <property type="protein sequence ID" value="GIM45557.1"/>
    <property type="molecule type" value="Genomic_DNA"/>
</dbReference>
<name>A0AAV4LCL3_9BACL</name>
<evidence type="ECO:0000313" key="5">
    <source>
        <dbReference type="EMBL" id="GIM45557.1"/>
    </source>
</evidence>
<dbReference type="GO" id="GO:0006631">
    <property type="term" value="P:fatty acid metabolic process"/>
    <property type="evidence" value="ECO:0007669"/>
    <property type="project" value="TreeGrafter"/>
</dbReference>
<dbReference type="SUPFAM" id="SSF56801">
    <property type="entry name" value="Acetyl-CoA synthetase-like"/>
    <property type="match status" value="1"/>
</dbReference>
<gene>
    <name evidence="5" type="ORF">DNHGIG_11060</name>
</gene>
<dbReference type="GO" id="GO:0031956">
    <property type="term" value="F:medium-chain fatty acid-CoA ligase activity"/>
    <property type="evidence" value="ECO:0007669"/>
    <property type="project" value="TreeGrafter"/>
</dbReference>
<accession>A0AAV4LCL3</accession>
<dbReference type="InterPro" id="IPR042099">
    <property type="entry name" value="ANL_N_sf"/>
</dbReference>
<comment type="similarity">
    <text evidence="1">Belongs to the ATP-dependent AMP-binding enzyme family.</text>
</comment>
<protein>
    <submittedName>
        <fullName evidence="5">Uncharacterized protein</fullName>
    </submittedName>
</protein>
<keyword evidence="6" id="KW-1185">Reference proteome</keyword>
<dbReference type="Proteomes" id="UP001057291">
    <property type="component" value="Unassembled WGS sequence"/>
</dbReference>
<dbReference type="InterPro" id="IPR045851">
    <property type="entry name" value="AMP-bd_C_sf"/>
</dbReference>
<evidence type="ECO:0000256" key="1">
    <source>
        <dbReference type="ARBA" id="ARBA00006432"/>
    </source>
</evidence>
<dbReference type="InterPro" id="IPR025110">
    <property type="entry name" value="AMP-bd_C"/>
</dbReference>
<sequence>MRTFYEWIFQQPEVNLEKTVLVTFTNTYTLSDLKKEIEKYRELLQQEGSLRGKKVGLLVPSIPAYLALTIAINQCGGIVVPLSWQYRKEDLTSVLNITAPHIIFTVKEHQGFLFGEEVKKWAKESGKQTVFYESEDSFHWEKIEIAGLPRPIEQQEIDLIGCSSGSTGVPKGIMLTTEALQNWSDNLLSVTQLSKQDSVFQTLNPTAPYGLVWMLSCLRTGLKTIATEYLDIPKIIPLLDQHQCNKVNSTPSVFQGIYTFIKHMNPAILNRFDLCIFAGEIIREELIERIAEGISCGFLGIYGLSELGLLMYTPDDLRNGIEWEVFSGVDFKIEQETEDGIGEVIFRSPKAAFTGYYQRPDLTKDVYSEDGWFTTGDLVKRTENNRLKIVGRKKDMIKKGGQPVFPAEIENFLNRHPSVSQSAVVGIPHPAFGEEIVAFIVPNGTCDAHELRMFCSSQIANFKVPDRFITIQEIPVVQGKTDKVTLRKLAQRRVK</sequence>
<feature type="domain" description="AMP-dependent synthetase/ligase" evidence="3">
    <location>
        <begin position="10"/>
        <end position="357"/>
    </location>
</feature>
<dbReference type="AlphaFoldDB" id="A0AAV4LCL3"/>
<dbReference type="Gene3D" id="3.40.50.12780">
    <property type="entry name" value="N-terminal domain of ligase-like"/>
    <property type="match status" value="1"/>
</dbReference>
<dbReference type="PANTHER" id="PTHR43201:SF5">
    <property type="entry name" value="MEDIUM-CHAIN ACYL-COA LIGASE ACSF2, MITOCHONDRIAL"/>
    <property type="match status" value="1"/>
</dbReference>
<keyword evidence="2" id="KW-0436">Ligase</keyword>
<reference evidence="5" key="1">
    <citation type="journal article" date="2023" name="Int. J. Syst. Evol. Microbiol.">
        <title>Collibacillus ludicampi gen. nov., sp. nov., a new soil bacterium of the family Alicyclobacillaceae.</title>
        <authorList>
            <person name="Jojima T."/>
            <person name="Ioku Y."/>
            <person name="Fukuta Y."/>
            <person name="Shirasaka N."/>
            <person name="Matsumura Y."/>
            <person name="Mori M."/>
        </authorList>
    </citation>
    <scope>NUCLEOTIDE SEQUENCE</scope>
    <source>
        <strain evidence="5">TP075</strain>
    </source>
</reference>
<evidence type="ECO:0000259" key="3">
    <source>
        <dbReference type="Pfam" id="PF00501"/>
    </source>
</evidence>
<organism evidence="5 6">
    <name type="scientific">Collibacillus ludicampi</name>
    <dbReference type="NCBI Taxonomy" id="2771369"/>
    <lineage>
        <taxon>Bacteria</taxon>
        <taxon>Bacillati</taxon>
        <taxon>Bacillota</taxon>
        <taxon>Bacilli</taxon>
        <taxon>Bacillales</taxon>
        <taxon>Alicyclobacillaceae</taxon>
        <taxon>Collibacillus</taxon>
    </lineage>
</organism>
<comment type="caution">
    <text evidence="5">The sequence shown here is derived from an EMBL/GenBank/DDBJ whole genome shotgun (WGS) entry which is preliminary data.</text>
</comment>
<evidence type="ECO:0000259" key="4">
    <source>
        <dbReference type="Pfam" id="PF13193"/>
    </source>
</evidence>
<proteinExistence type="inferred from homology"/>
<dbReference type="Pfam" id="PF00501">
    <property type="entry name" value="AMP-binding"/>
    <property type="match status" value="1"/>
</dbReference>
<evidence type="ECO:0000313" key="6">
    <source>
        <dbReference type="Proteomes" id="UP001057291"/>
    </source>
</evidence>
<dbReference type="InterPro" id="IPR000873">
    <property type="entry name" value="AMP-dep_synth/lig_dom"/>
</dbReference>
<dbReference type="CDD" id="cd04433">
    <property type="entry name" value="AFD_class_I"/>
    <property type="match status" value="1"/>
</dbReference>
<dbReference type="RefSeq" id="WP_282198748.1">
    <property type="nucleotide sequence ID" value="NZ_BOQE01000001.1"/>
</dbReference>